<sequence>MASKQTKAIILMVTTEKSQKEIAKEIGIDETTISRWKKQEDFNKAKKDYEREYLSSLSAKALRTLAELLDSNTDYVRLAAAKDILDRTGYKPTESIEMIRPVEETAESLAQLIEKQKAVQYAGQDG</sequence>
<dbReference type="Gene3D" id="1.10.10.60">
    <property type="entry name" value="Homeodomain-like"/>
    <property type="match status" value="1"/>
</dbReference>
<dbReference type="InterPro" id="IPR009057">
    <property type="entry name" value="Homeodomain-like_sf"/>
</dbReference>
<proteinExistence type="predicted"/>
<dbReference type="InterPro" id="IPR024978">
    <property type="entry name" value="Homeodomain_phBC6A51-type"/>
</dbReference>
<dbReference type="InterPro" id="IPR001387">
    <property type="entry name" value="Cro/C1-type_HTH"/>
</dbReference>
<dbReference type="PROSITE" id="PS50943">
    <property type="entry name" value="HTH_CROC1"/>
    <property type="match status" value="1"/>
</dbReference>
<reference evidence="2" key="1">
    <citation type="submission" date="2023-04" db="EMBL/GenBank/DDBJ databases">
        <title>The human skin virome in hidradenitis suppurativa patients.</title>
        <authorList>
            <person name="Jansen D."/>
        </authorList>
    </citation>
    <scope>NUCLEOTIDE SEQUENCE</scope>
    <source>
        <strain evidence="2">VC3_JansenPhageH</strain>
    </source>
</reference>
<evidence type="ECO:0000313" key="2">
    <source>
        <dbReference type="EMBL" id="WLJ25920.1"/>
    </source>
</evidence>
<dbReference type="Pfam" id="PF13022">
    <property type="entry name" value="HTH_Tnp_1_2"/>
    <property type="match status" value="1"/>
</dbReference>
<name>A0AA49X489_9VIRU</name>
<accession>A0AA49X489</accession>
<protein>
    <submittedName>
        <fullName evidence="2">Terminase small subunit</fullName>
    </submittedName>
</protein>
<dbReference type="EMBL" id="OQ890319">
    <property type="protein sequence ID" value="WLJ25920.1"/>
    <property type="molecule type" value="Genomic_DNA"/>
</dbReference>
<dbReference type="SUPFAM" id="SSF46689">
    <property type="entry name" value="Homeodomain-like"/>
    <property type="match status" value="1"/>
</dbReference>
<feature type="domain" description="HTH cro/C1-type" evidence="1">
    <location>
        <begin position="18"/>
        <end position="76"/>
    </location>
</feature>
<evidence type="ECO:0000259" key="1">
    <source>
        <dbReference type="PROSITE" id="PS50943"/>
    </source>
</evidence>
<organism evidence="2">
    <name type="scientific">Firmicutes phage HS11</name>
    <dbReference type="NCBI Taxonomy" id="3056393"/>
    <lineage>
        <taxon>Viruses</taxon>
    </lineage>
</organism>